<evidence type="ECO:0000313" key="2">
    <source>
        <dbReference type="Proteomes" id="UP000006614"/>
    </source>
</evidence>
<dbReference type="AlphaFoldDB" id="A0AAD2T7K5"/>
<dbReference type="EMBL" id="ALJO01000011">
    <property type="protein sequence ID" value="EJP25152.1"/>
    <property type="molecule type" value="Genomic_DNA"/>
</dbReference>
<sequence>MAFIPKEKEISKIIEETNQPAAQPIFTANNTSFERKKQFQFTLKPSNREKLDRLAKAAGARSASDYLDRLLESMEQL</sequence>
<name>A0AAD2T7K5_STRAP</name>
<comment type="caution">
    <text evidence="1">The sequence shown here is derived from an EMBL/GenBank/DDBJ whole genome shotgun (WGS) entry which is preliminary data.</text>
</comment>
<accession>A0AAD2T7K5</accession>
<protein>
    <submittedName>
        <fullName evidence="1">Uncharacterized protein</fullName>
    </submittedName>
</protein>
<reference evidence="1 2" key="1">
    <citation type="submission" date="2012-07" db="EMBL/GenBank/DDBJ databases">
        <authorList>
            <person name="Durkin A.S."/>
            <person name="McCorrison J."/>
            <person name="Torralba M."/>
            <person name="Gillis M."/>
            <person name="Methe B."/>
            <person name="Sutton G."/>
            <person name="Nelson K.E."/>
        </authorList>
    </citation>
    <scope>NUCLEOTIDE SEQUENCE [LARGE SCALE GENOMIC DNA]</scope>
    <source>
        <strain evidence="1 2">SK1138</strain>
    </source>
</reference>
<gene>
    <name evidence="1" type="ORF">HMPREF1126_1544</name>
</gene>
<dbReference type="RefSeq" id="WP_003043016.1">
    <property type="nucleotide sequence ID" value="NZ_ALJO01000011.1"/>
</dbReference>
<dbReference type="Proteomes" id="UP000006614">
    <property type="component" value="Unassembled WGS sequence"/>
</dbReference>
<organism evidence="1 2">
    <name type="scientific">Streptococcus anginosus SK1138</name>
    <dbReference type="NCBI Taxonomy" id="1161422"/>
    <lineage>
        <taxon>Bacteria</taxon>
        <taxon>Bacillati</taxon>
        <taxon>Bacillota</taxon>
        <taxon>Bacilli</taxon>
        <taxon>Lactobacillales</taxon>
        <taxon>Streptococcaceae</taxon>
        <taxon>Streptococcus</taxon>
        <taxon>Streptococcus anginosus group</taxon>
    </lineage>
</organism>
<proteinExistence type="predicted"/>
<evidence type="ECO:0000313" key="1">
    <source>
        <dbReference type="EMBL" id="EJP25152.1"/>
    </source>
</evidence>